<evidence type="ECO:0000256" key="4">
    <source>
        <dbReference type="ARBA" id="ARBA00023136"/>
    </source>
</evidence>
<comment type="caution">
    <text evidence="7">The sequence shown here is derived from an EMBL/GenBank/DDBJ whole genome shotgun (WGS) entry which is preliminary data.</text>
</comment>
<dbReference type="SUPFAM" id="SSF103473">
    <property type="entry name" value="MFS general substrate transporter"/>
    <property type="match status" value="1"/>
</dbReference>
<reference evidence="7 8" key="1">
    <citation type="journal article" date="2020" name="Cell">
        <title>Large-Scale Comparative Analyses of Tick Genomes Elucidate Their Genetic Diversity and Vector Capacities.</title>
        <authorList>
            <consortium name="Tick Genome and Microbiome Consortium (TIGMIC)"/>
            <person name="Jia N."/>
            <person name="Wang J."/>
            <person name="Shi W."/>
            <person name="Du L."/>
            <person name="Sun Y."/>
            <person name="Zhan W."/>
            <person name="Jiang J.F."/>
            <person name="Wang Q."/>
            <person name="Zhang B."/>
            <person name="Ji P."/>
            <person name="Bell-Sakyi L."/>
            <person name="Cui X.M."/>
            <person name="Yuan T.T."/>
            <person name="Jiang B.G."/>
            <person name="Yang W.F."/>
            <person name="Lam T.T."/>
            <person name="Chang Q.C."/>
            <person name="Ding S.J."/>
            <person name="Wang X.J."/>
            <person name="Zhu J.G."/>
            <person name="Ruan X.D."/>
            <person name="Zhao L."/>
            <person name="Wei J.T."/>
            <person name="Ye R.Z."/>
            <person name="Que T.C."/>
            <person name="Du C.H."/>
            <person name="Zhou Y.H."/>
            <person name="Cheng J.X."/>
            <person name="Dai P.F."/>
            <person name="Guo W.B."/>
            <person name="Han X.H."/>
            <person name="Huang E.J."/>
            <person name="Li L.F."/>
            <person name="Wei W."/>
            <person name="Gao Y.C."/>
            <person name="Liu J.Z."/>
            <person name="Shao H.Z."/>
            <person name="Wang X."/>
            <person name="Wang C.C."/>
            <person name="Yang T.C."/>
            <person name="Huo Q.B."/>
            <person name="Li W."/>
            <person name="Chen H.Y."/>
            <person name="Chen S.E."/>
            <person name="Zhou L.G."/>
            <person name="Ni X.B."/>
            <person name="Tian J.H."/>
            <person name="Sheng Y."/>
            <person name="Liu T."/>
            <person name="Pan Y.S."/>
            <person name="Xia L.Y."/>
            <person name="Li J."/>
            <person name="Zhao F."/>
            <person name="Cao W.C."/>
        </authorList>
    </citation>
    <scope>NUCLEOTIDE SEQUENCE [LARGE SCALE GENOMIC DNA]</scope>
    <source>
        <strain evidence="7">HaeL-2018</strain>
    </source>
</reference>
<keyword evidence="3 6" id="KW-1133">Transmembrane helix</keyword>
<feature type="transmembrane region" description="Helical" evidence="6">
    <location>
        <begin position="261"/>
        <end position="284"/>
    </location>
</feature>
<feature type="transmembrane region" description="Helical" evidence="6">
    <location>
        <begin position="350"/>
        <end position="367"/>
    </location>
</feature>
<evidence type="ECO:0000256" key="6">
    <source>
        <dbReference type="SAM" id="Phobius"/>
    </source>
</evidence>
<name>A0A9J6GUL2_HAELO</name>
<dbReference type="GO" id="GO:0022857">
    <property type="term" value="F:transmembrane transporter activity"/>
    <property type="evidence" value="ECO:0007669"/>
    <property type="project" value="InterPro"/>
</dbReference>
<sequence>MSLSQTTPTVAKKSKRTHFTTDPYTGEEPRDSECTPFGNGPFQLLVLLITTVAGGVLFIQYTLFGLSSREMDHWCRRPKEFAHMSVGAWKQFAIPRSANGSYSRCTVRDPPDGGLSARVVACTAWEFNLSEYGNTVVSEWSLVCHRAYLSDVASFVNSAAMILSLPVAGAAADHIGRKTVSFVALTALLLTLVTSSLAVDLQTFIVTRAIAAATSTSLVSLFVVLYEVTTPDRRLAYCTVALALATVFGEVYLFFVEYFKVGWSMSQLLIAALGPALLATYFTLEESPAWLLAKQNIDEADRVVRDVARFNGKPSKECSTLLRTHLKKSRLPGEEGDLASVFPTPRWRRFLLIAFVWLVVGWTYSHYTTGFGKLVSRPVSVGTTLLLVPMFMLVWPLLKGGRRVTPAVRTSLLVFSASSALLFALTDREAPLVHTVLHVTMRLSIHLPTAFLFYITISLYPTRMRCMVVSTCFAFGVFSDKAGHAAFSLVLQKREDVALGITAVMTSLAAVAACYLPSHISGVTITAGRLFSTTWPSISGFVQPDRYLVESLVSLPKGPVRSAIYKRRSRVNLMPEAFRARLFRPFRHRN</sequence>
<dbReference type="VEuPathDB" id="VectorBase:HLOH_044789"/>
<feature type="transmembrane region" description="Helical" evidence="6">
    <location>
        <begin position="42"/>
        <end position="64"/>
    </location>
</feature>
<proteinExistence type="predicted"/>
<feature type="transmembrane region" description="Helical" evidence="6">
    <location>
        <begin position="410"/>
        <end position="426"/>
    </location>
</feature>
<gene>
    <name evidence="7" type="ORF">HPB48_000655</name>
</gene>
<dbReference type="EMBL" id="JABSTR010000008">
    <property type="protein sequence ID" value="KAH9377948.1"/>
    <property type="molecule type" value="Genomic_DNA"/>
</dbReference>
<evidence type="ECO:0000256" key="2">
    <source>
        <dbReference type="ARBA" id="ARBA00022692"/>
    </source>
</evidence>
<dbReference type="OrthoDB" id="6503804at2759"/>
<feature type="transmembrane region" description="Helical" evidence="6">
    <location>
        <begin position="180"/>
        <end position="199"/>
    </location>
</feature>
<dbReference type="PANTHER" id="PTHR24064">
    <property type="entry name" value="SOLUTE CARRIER FAMILY 22 MEMBER"/>
    <property type="match status" value="1"/>
</dbReference>
<evidence type="ECO:0000256" key="1">
    <source>
        <dbReference type="ARBA" id="ARBA00004141"/>
    </source>
</evidence>
<keyword evidence="2 6" id="KW-0812">Transmembrane</keyword>
<protein>
    <submittedName>
        <fullName evidence="7">Uncharacterized protein</fullName>
    </submittedName>
</protein>
<feature type="transmembrane region" description="Helical" evidence="6">
    <location>
        <begin position="235"/>
        <end position="255"/>
    </location>
</feature>
<feature type="transmembrane region" description="Helical" evidence="6">
    <location>
        <begin position="432"/>
        <end position="455"/>
    </location>
</feature>
<feature type="transmembrane region" description="Helical" evidence="6">
    <location>
        <begin position="379"/>
        <end position="398"/>
    </location>
</feature>
<evidence type="ECO:0000256" key="5">
    <source>
        <dbReference type="SAM" id="MobiDB-lite"/>
    </source>
</evidence>
<dbReference type="Gene3D" id="1.20.1250.20">
    <property type="entry name" value="MFS general substrate transporter like domains"/>
    <property type="match status" value="1"/>
</dbReference>
<evidence type="ECO:0000313" key="7">
    <source>
        <dbReference type="EMBL" id="KAH9377948.1"/>
    </source>
</evidence>
<keyword evidence="4 6" id="KW-0472">Membrane</keyword>
<evidence type="ECO:0000313" key="8">
    <source>
        <dbReference type="Proteomes" id="UP000821853"/>
    </source>
</evidence>
<dbReference type="AlphaFoldDB" id="A0A9J6GUL2"/>
<feature type="transmembrane region" description="Helical" evidence="6">
    <location>
        <begin position="205"/>
        <end position="228"/>
    </location>
</feature>
<accession>A0A9J6GUL2</accession>
<organism evidence="7 8">
    <name type="scientific">Haemaphysalis longicornis</name>
    <name type="common">Bush tick</name>
    <dbReference type="NCBI Taxonomy" id="44386"/>
    <lineage>
        <taxon>Eukaryota</taxon>
        <taxon>Metazoa</taxon>
        <taxon>Ecdysozoa</taxon>
        <taxon>Arthropoda</taxon>
        <taxon>Chelicerata</taxon>
        <taxon>Arachnida</taxon>
        <taxon>Acari</taxon>
        <taxon>Parasitiformes</taxon>
        <taxon>Ixodida</taxon>
        <taxon>Ixodoidea</taxon>
        <taxon>Ixodidae</taxon>
        <taxon>Haemaphysalinae</taxon>
        <taxon>Haemaphysalis</taxon>
    </lineage>
</organism>
<dbReference type="OMA" id="MAANECR"/>
<dbReference type="Proteomes" id="UP000821853">
    <property type="component" value="Unassembled WGS sequence"/>
</dbReference>
<keyword evidence="8" id="KW-1185">Reference proteome</keyword>
<comment type="subcellular location">
    <subcellularLocation>
        <location evidence="1">Membrane</location>
        <topology evidence="1">Multi-pass membrane protein</topology>
    </subcellularLocation>
</comment>
<dbReference type="InterPro" id="IPR005828">
    <property type="entry name" value="MFS_sugar_transport-like"/>
</dbReference>
<feature type="region of interest" description="Disordered" evidence="5">
    <location>
        <begin position="1"/>
        <end position="35"/>
    </location>
</feature>
<dbReference type="Pfam" id="PF00083">
    <property type="entry name" value="Sugar_tr"/>
    <property type="match status" value="1"/>
</dbReference>
<dbReference type="InterPro" id="IPR036259">
    <property type="entry name" value="MFS_trans_sf"/>
</dbReference>
<evidence type="ECO:0000256" key="3">
    <source>
        <dbReference type="ARBA" id="ARBA00022989"/>
    </source>
</evidence>
<dbReference type="GO" id="GO:0016020">
    <property type="term" value="C:membrane"/>
    <property type="evidence" value="ECO:0007669"/>
    <property type="project" value="UniProtKB-SubCell"/>
</dbReference>